<accession>A0A1D8NHQ2</accession>
<gene>
    <name evidence="2" type="ORF">YALI1_E11351g</name>
</gene>
<evidence type="ECO:0000256" key="1">
    <source>
        <dbReference type="SAM" id="SignalP"/>
    </source>
</evidence>
<dbReference type="VEuPathDB" id="FungiDB:YALI1_E11351g"/>
<evidence type="ECO:0000313" key="3">
    <source>
        <dbReference type="Proteomes" id="UP000182444"/>
    </source>
</evidence>
<dbReference type="KEGG" id="yli:2912525"/>
<protein>
    <submittedName>
        <fullName evidence="2">Uncharacterized protein</fullName>
    </submittedName>
</protein>
<dbReference type="RefSeq" id="XP_503725.2">
    <property type="nucleotide sequence ID" value="XM_503725.3"/>
</dbReference>
<dbReference type="EMBL" id="CP017557">
    <property type="protein sequence ID" value="AOW05161.1"/>
    <property type="molecule type" value="Genomic_DNA"/>
</dbReference>
<feature type="chain" id="PRO_5009110518" evidence="1">
    <location>
        <begin position="18"/>
        <end position="102"/>
    </location>
</feature>
<evidence type="ECO:0000313" key="2">
    <source>
        <dbReference type="EMBL" id="AOW05161.1"/>
    </source>
</evidence>
<sequence length="102" mass="11054">MQIKNLALLSMAALAVAAPMNDQAESPEDIHQFKDKIHSKKCPQKECPKSTTIITTHYTTITGTIAIDAKPCAPTPTQKKHCPKCGDPNCGELDCEDSQSQT</sequence>
<reference evidence="2 3" key="1">
    <citation type="journal article" date="2016" name="PLoS ONE">
        <title>Sequence Assembly of Yarrowia lipolytica Strain W29/CLIB89 Shows Transposable Element Diversity.</title>
        <authorList>
            <person name="Magnan C."/>
            <person name="Yu J."/>
            <person name="Chang I."/>
            <person name="Jahn E."/>
            <person name="Kanomata Y."/>
            <person name="Wu J."/>
            <person name="Zeller M."/>
            <person name="Oakes M."/>
            <person name="Baldi P."/>
            <person name="Sandmeyer S."/>
        </authorList>
    </citation>
    <scope>NUCLEOTIDE SEQUENCE [LARGE SCALE GENOMIC DNA]</scope>
    <source>
        <strain evidence="3">CLIB89(W29)</strain>
    </source>
</reference>
<dbReference type="VEuPathDB" id="FungiDB:YALI0_E09218g"/>
<keyword evidence="1" id="KW-0732">Signal</keyword>
<dbReference type="AlphaFoldDB" id="A0A1D8NHQ2"/>
<organism evidence="2 3">
    <name type="scientific">Yarrowia lipolytica</name>
    <name type="common">Candida lipolytica</name>
    <dbReference type="NCBI Taxonomy" id="4952"/>
    <lineage>
        <taxon>Eukaryota</taxon>
        <taxon>Fungi</taxon>
        <taxon>Dikarya</taxon>
        <taxon>Ascomycota</taxon>
        <taxon>Saccharomycotina</taxon>
        <taxon>Dipodascomycetes</taxon>
        <taxon>Dipodascales</taxon>
        <taxon>Dipodascales incertae sedis</taxon>
        <taxon>Yarrowia</taxon>
    </lineage>
</organism>
<dbReference type="GeneID" id="2912525"/>
<dbReference type="Proteomes" id="UP000182444">
    <property type="component" value="Chromosome 1E"/>
</dbReference>
<name>A0A1D8NHQ2_YARLL</name>
<proteinExistence type="predicted"/>
<feature type="signal peptide" evidence="1">
    <location>
        <begin position="1"/>
        <end position="17"/>
    </location>
</feature>